<dbReference type="InterPro" id="IPR029422">
    <property type="entry name" value="CCDC74_C"/>
</dbReference>
<dbReference type="Pfam" id="PF14917">
    <property type="entry name" value="CCDC74_C"/>
    <property type="match status" value="1"/>
</dbReference>
<evidence type="ECO:0000313" key="3">
    <source>
        <dbReference type="EMBL" id="KAJ8346706.1"/>
    </source>
</evidence>
<dbReference type="EMBL" id="JAINUF010000011">
    <property type="protein sequence ID" value="KAJ8346706.1"/>
    <property type="molecule type" value="Genomic_DNA"/>
</dbReference>
<evidence type="ECO:0000259" key="2">
    <source>
        <dbReference type="Pfam" id="PF14917"/>
    </source>
</evidence>
<sequence>MRFQIYPILLSKSSSRVGHHPHHRPEPQPKREVSEKQILCGSPCTQQDAPSMHVYFSNGTDHSDAVPKSANSTAPSMPEPEAKGGLITSLQPLRIHCSPSQPPRAPTLQECEVIIRQLYSTNSQQSQESISGYTDEQIAQLRAKRAARAEDDAAIARGMEGEPDLPQAIARTTNMWWCTCSKCTVMPEEIECQCCQENHYLATTLEAMAGAEDEFGITAHAEFRGLIGSWTVETLFWTPNWNWRRRRRGAGP</sequence>
<feature type="compositionally biased region" description="Basic and acidic residues" evidence="1">
    <location>
        <begin position="24"/>
        <end position="35"/>
    </location>
</feature>
<name>A0A9Q1INP6_SYNKA</name>
<dbReference type="OrthoDB" id="2155209at2759"/>
<accession>A0A9Q1INP6</accession>
<evidence type="ECO:0000313" key="4">
    <source>
        <dbReference type="Proteomes" id="UP001152622"/>
    </source>
</evidence>
<feature type="region of interest" description="Disordered" evidence="1">
    <location>
        <begin position="14"/>
        <end position="35"/>
    </location>
</feature>
<comment type="caution">
    <text evidence="3">The sequence shown here is derived from an EMBL/GenBank/DDBJ whole genome shotgun (WGS) entry which is preliminary data.</text>
</comment>
<reference evidence="3" key="1">
    <citation type="journal article" date="2023" name="Science">
        <title>Genome structures resolve the early diversification of teleost fishes.</title>
        <authorList>
            <person name="Parey E."/>
            <person name="Louis A."/>
            <person name="Montfort J."/>
            <person name="Bouchez O."/>
            <person name="Roques C."/>
            <person name="Iampietro C."/>
            <person name="Lluch J."/>
            <person name="Castinel A."/>
            <person name="Donnadieu C."/>
            <person name="Desvignes T."/>
            <person name="Floi Bucao C."/>
            <person name="Jouanno E."/>
            <person name="Wen M."/>
            <person name="Mejri S."/>
            <person name="Dirks R."/>
            <person name="Jansen H."/>
            <person name="Henkel C."/>
            <person name="Chen W.J."/>
            <person name="Zahm M."/>
            <person name="Cabau C."/>
            <person name="Klopp C."/>
            <person name="Thompson A.W."/>
            <person name="Robinson-Rechavi M."/>
            <person name="Braasch I."/>
            <person name="Lecointre G."/>
            <person name="Bobe J."/>
            <person name="Postlethwait J.H."/>
            <person name="Berthelot C."/>
            <person name="Roest Crollius H."/>
            <person name="Guiguen Y."/>
        </authorList>
    </citation>
    <scope>NUCLEOTIDE SEQUENCE</scope>
    <source>
        <strain evidence="3">WJC10195</strain>
    </source>
</reference>
<feature type="region of interest" description="Disordered" evidence="1">
    <location>
        <begin position="60"/>
        <end position="80"/>
    </location>
</feature>
<organism evidence="3 4">
    <name type="scientific">Synaphobranchus kaupii</name>
    <name type="common">Kaup's arrowtooth eel</name>
    <dbReference type="NCBI Taxonomy" id="118154"/>
    <lineage>
        <taxon>Eukaryota</taxon>
        <taxon>Metazoa</taxon>
        <taxon>Chordata</taxon>
        <taxon>Craniata</taxon>
        <taxon>Vertebrata</taxon>
        <taxon>Euteleostomi</taxon>
        <taxon>Actinopterygii</taxon>
        <taxon>Neopterygii</taxon>
        <taxon>Teleostei</taxon>
        <taxon>Anguilliformes</taxon>
        <taxon>Synaphobranchidae</taxon>
        <taxon>Synaphobranchus</taxon>
    </lineage>
</organism>
<dbReference type="AlphaFoldDB" id="A0A9Q1INP6"/>
<keyword evidence="4" id="KW-1185">Reference proteome</keyword>
<dbReference type="Proteomes" id="UP001152622">
    <property type="component" value="Chromosome 11"/>
</dbReference>
<feature type="domain" description="Coiled coil protein 74 C-terminal" evidence="2">
    <location>
        <begin position="97"/>
        <end position="131"/>
    </location>
</feature>
<evidence type="ECO:0000256" key="1">
    <source>
        <dbReference type="SAM" id="MobiDB-lite"/>
    </source>
</evidence>
<gene>
    <name evidence="3" type="ORF">SKAU_G00281070</name>
</gene>
<proteinExistence type="predicted"/>
<protein>
    <recommendedName>
        <fullName evidence="2">Coiled coil protein 74 C-terminal domain-containing protein</fullName>
    </recommendedName>
</protein>